<keyword evidence="8" id="KW-1185">Reference proteome</keyword>
<dbReference type="SUPFAM" id="SSF51735">
    <property type="entry name" value="NAD(P)-binding Rossmann-fold domains"/>
    <property type="match status" value="1"/>
</dbReference>
<accession>A0A5C7IWP1</accession>
<evidence type="ECO:0000313" key="8">
    <source>
        <dbReference type="Proteomes" id="UP000323000"/>
    </source>
</evidence>
<evidence type="ECO:0000256" key="1">
    <source>
        <dbReference type="ARBA" id="ARBA00005928"/>
    </source>
</evidence>
<dbReference type="GO" id="GO:0102965">
    <property type="term" value="F:alcohol-forming long-chain fatty acyl-CoA reductase activity"/>
    <property type="evidence" value="ECO:0007669"/>
    <property type="project" value="UniProtKB-EC"/>
</dbReference>
<dbReference type="GO" id="GO:0035336">
    <property type="term" value="P:long-chain fatty-acyl-CoA metabolic process"/>
    <property type="evidence" value="ECO:0007669"/>
    <property type="project" value="TreeGrafter"/>
</dbReference>
<comment type="function">
    <text evidence="4">Catalyzes the reduction of fatty acyl-CoA to fatty alcohols.</text>
</comment>
<dbReference type="Pfam" id="PF03015">
    <property type="entry name" value="Sterile"/>
    <property type="match status" value="1"/>
</dbReference>
<comment type="caution">
    <text evidence="7">The sequence shown here is derived from an EMBL/GenBank/DDBJ whole genome shotgun (WGS) entry which is preliminary data.</text>
</comment>
<dbReference type="Pfam" id="PF07993">
    <property type="entry name" value="NAD_binding_4"/>
    <property type="match status" value="2"/>
</dbReference>
<name>A0A5C7IWP1_9ROSI</name>
<comment type="catalytic activity">
    <reaction evidence="4">
        <text>a long-chain fatty acyl-CoA + 2 NADPH + 2 H(+) = a long-chain primary fatty alcohol + 2 NADP(+) + CoA</text>
        <dbReference type="Rhea" id="RHEA:52716"/>
        <dbReference type="ChEBI" id="CHEBI:15378"/>
        <dbReference type="ChEBI" id="CHEBI:57287"/>
        <dbReference type="ChEBI" id="CHEBI:57783"/>
        <dbReference type="ChEBI" id="CHEBI:58349"/>
        <dbReference type="ChEBI" id="CHEBI:77396"/>
        <dbReference type="ChEBI" id="CHEBI:83139"/>
        <dbReference type="EC" id="1.2.1.84"/>
    </reaction>
</comment>
<feature type="domain" description="Thioester reductase (TE)" evidence="6">
    <location>
        <begin position="111"/>
        <end position="301"/>
    </location>
</feature>
<dbReference type="OrthoDB" id="429813at2759"/>
<dbReference type="CDD" id="cd05236">
    <property type="entry name" value="FAR-N_SDR_e"/>
    <property type="match status" value="1"/>
</dbReference>
<dbReference type="EC" id="1.2.1.84" evidence="4"/>
<reference evidence="8" key="1">
    <citation type="journal article" date="2019" name="Gigascience">
        <title>De novo genome assembly of the endangered Acer yangbiense, a plant species with extremely small populations endemic to Yunnan Province, China.</title>
        <authorList>
            <person name="Yang J."/>
            <person name="Wariss H.M."/>
            <person name="Tao L."/>
            <person name="Zhang R."/>
            <person name="Yun Q."/>
            <person name="Hollingsworth P."/>
            <person name="Dao Z."/>
            <person name="Luo G."/>
            <person name="Guo H."/>
            <person name="Ma Y."/>
            <person name="Sun W."/>
        </authorList>
    </citation>
    <scope>NUCLEOTIDE SEQUENCE [LARGE SCALE GENOMIC DNA]</scope>
    <source>
        <strain evidence="8">cv. Malutang</strain>
    </source>
</reference>
<dbReference type="GO" id="GO:0080019">
    <property type="term" value="F:alcohol-forming very long-chain fatty acyl-CoA reductase activity"/>
    <property type="evidence" value="ECO:0007669"/>
    <property type="project" value="InterPro"/>
</dbReference>
<organism evidence="7 8">
    <name type="scientific">Acer yangbiense</name>
    <dbReference type="NCBI Taxonomy" id="1000413"/>
    <lineage>
        <taxon>Eukaryota</taxon>
        <taxon>Viridiplantae</taxon>
        <taxon>Streptophyta</taxon>
        <taxon>Embryophyta</taxon>
        <taxon>Tracheophyta</taxon>
        <taxon>Spermatophyta</taxon>
        <taxon>Magnoliopsida</taxon>
        <taxon>eudicotyledons</taxon>
        <taxon>Gunneridae</taxon>
        <taxon>Pentapetalae</taxon>
        <taxon>rosids</taxon>
        <taxon>malvids</taxon>
        <taxon>Sapindales</taxon>
        <taxon>Sapindaceae</taxon>
        <taxon>Hippocastanoideae</taxon>
        <taxon>Acereae</taxon>
        <taxon>Acer</taxon>
    </lineage>
</organism>
<dbReference type="GO" id="GO:0010345">
    <property type="term" value="P:suberin biosynthetic process"/>
    <property type="evidence" value="ECO:0007669"/>
    <property type="project" value="TreeGrafter"/>
</dbReference>
<evidence type="ECO:0000259" key="6">
    <source>
        <dbReference type="Pfam" id="PF07993"/>
    </source>
</evidence>
<feature type="domain" description="Thioester reductase (TE)" evidence="6">
    <location>
        <begin position="20"/>
        <end position="105"/>
    </location>
</feature>
<keyword evidence="3 4" id="KW-0443">Lipid metabolism</keyword>
<keyword evidence="4" id="KW-0560">Oxidoreductase</keyword>
<dbReference type="EMBL" id="VAHF01000001">
    <property type="protein sequence ID" value="TXG73645.1"/>
    <property type="molecule type" value="Genomic_DNA"/>
</dbReference>
<gene>
    <name evidence="7" type="ORF">EZV62_002224</name>
</gene>
<dbReference type="Gene3D" id="3.40.50.720">
    <property type="entry name" value="NAD(P)-binding Rossmann-like Domain"/>
    <property type="match status" value="1"/>
</dbReference>
<evidence type="ECO:0000256" key="4">
    <source>
        <dbReference type="RuleBase" id="RU363097"/>
    </source>
</evidence>
<evidence type="ECO:0000259" key="5">
    <source>
        <dbReference type="Pfam" id="PF03015"/>
    </source>
</evidence>
<sequence length="477" mass="54142">MESVNIIRFLEDKTILAICGTGFLGKIFTEKILRIQPNIKKLYLLGRVRDAHSATQRILSEVVEKELFRILKDKWGGMRNLHSFISEKVVAVPGEVSYDNLGVKDFNLCEEIYDVALGTNTTGALHVLNFAKKCVKIKMFLHVSTVYVYGERSGIITEDSFHIDASLNGTSKLNITTEKKLVEETLNQLRAKNAAEETITSTMKDLGIRRARLYGWPNTYVFTKAMGEMLLGSNKENIPLVIIRPAMITSTYKEPFPGWIEGFRTVDSVIIGNGKGKVKCLPANPDTIIDLIPADMVVNAMITAMVTNTNQHSSDPIIYQVGSSMRNAVKLSNISDFMYRYFTKSPPCNKNGKPIKVSYLIFLGTWAKFRRYMAIRYLLPLKGLKLMNSILFQHYKGITADSDRKLKLVMRLAEFDKPYMFFKGVFDDTNSERLGMTIRETKSEEVLNAFNFDPTCIDWEDYMMNTHIPGLVTHVVR</sequence>
<dbReference type="PANTHER" id="PTHR11011">
    <property type="entry name" value="MALE STERILITY PROTEIN 2-RELATED"/>
    <property type="match status" value="1"/>
</dbReference>
<dbReference type="Proteomes" id="UP000323000">
    <property type="component" value="Chromosome 1"/>
</dbReference>
<proteinExistence type="inferred from homology"/>
<keyword evidence="4" id="KW-0521">NADP</keyword>
<keyword evidence="2 4" id="KW-0444">Lipid biosynthesis</keyword>
<dbReference type="InterPro" id="IPR033640">
    <property type="entry name" value="FAR_C"/>
</dbReference>
<evidence type="ECO:0000256" key="3">
    <source>
        <dbReference type="ARBA" id="ARBA00023098"/>
    </source>
</evidence>
<evidence type="ECO:0000256" key="2">
    <source>
        <dbReference type="ARBA" id="ARBA00022516"/>
    </source>
</evidence>
<dbReference type="CDD" id="cd09071">
    <property type="entry name" value="FAR_C"/>
    <property type="match status" value="1"/>
</dbReference>
<protein>
    <recommendedName>
        <fullName evidence="4">Fatty acyl-CoA reductase</fullName>
        <ecNumber evidence="4">1.2.1.84</ecNumber>
    </recommendedName>
</protein>
<dbReference type="InterPro" id="IPR036291">
    <property type="entry name" value="NAD(P)-bd_dom_sf"/>
</dbReference>
<dbReference type="AlphaFoldDB" id="A0A5C7IWP1"/>
<dbReference type="PANTHER" id="PTHR11011:SF84">
    <property type="entry name" value="ACYL-COA REDUCTASE-LIKE PROTEIN, PUTATIVE-RELATED"/>
    <property type="match status" value="1"/>
</dbReference>
<feature type="domain" description="Fatty acyl-CoA reductase C-terminal" evidence="5">
    <location>
        <begin position="377"/>
        <end position="476"/>
    </location>
</feature>
<evidence type="ECO:0000313" key="7">
    <source>
        <dbReference type="EMBL" id="TXG73645.1"/>
    </source>
</evidence>
<dbReference type="InterPro" id="IPR026055">
    <property type="entry name" value="FAR"/>
</dbReference>
<comment type="similarity">
    <text evidence="1 4">Belongs to the fatty acyl-CoA reductase family.</text>
</comment>
<dbReference type="InterPro" id="IPR013120">
    <property type="entry name" value="FAR_NAD-bd"/>
</dbReference>